<reference evidence="1" key="1">
    <citation type="journal article" date="2014" name="Front. Microbiol.">
        <title>High frequency of phylogenetically diverse reductive dehalogenase-homologous genes in deep subseafloor sedimentary metagenomes.</title>
        <authorList>
            <person name="Kawai M."/>
            <person name="Futagami T."/>
            <person name="Toyoda A."/>
            <person name="Takaki Y."/>
            <person name="Nishi S."/>
            <person name="Hori S."/>
            <person name="Arai W."/>
            <person name="Tsubouchi T."/>
            <person name="Morono Y."/>
            <person name="Uchiyama I."/>
            <person name="Ito T."/>
            <person name="Fujiyama A."/>
            <person name="Inagaki F."/>
            <person name="Takami H."/>
        </authorList>
    </citation>
    <scope>NUCLEOTIDE SEQUENCE</scope>
    <source>
        <strain evidence="1">Expedition CK06-06</strain>
    </source>
</reference>
<comment type="caution">
    <text evidence="1">The sequence shown here is derived from an EMBL/GenBank/DDBJ whole genome shotgun (WGS) entry which is preliminary data.</text>
</comment>
<gene>
    <name evidence="1" type="ORF">S01H1_39929</name>
</gene>
<proteinExistence type="predicted"/>
<protein>
    <recommendedName>
        <fullName evidence="2">Thymidylate synthase/dCMP hydroxymethylase domain-containing protein</fullName>
    </recommendedName>
</protein>
<accession>X0U8Y5</accession>
<dbReference type="Gene3D" id="3.30.572.10">
    <property type="entry name" value="Thymidylate synthase/dCMP hydroxymethylase domain"/>
    <property type="match status" value="1"/>
</dbReference>
<feature type="non-terminal residue" evidence="1">
    <location>
        <position position="1"/>
    </location>
</feature>
<dbReference type="InterPro" id="IPR036926">
    <property type="entry name" value="Thymidate_synth/dCMP_Mease_sf"/>
</dbReference>
<evidence type="ECO:0008006" key="2">
    <source>
        <dbReference type="Google" id="ProtNLM"/>
    </source>
</evidence>
<evidence type="ECO:0000313" key="1">
    <source>
        <dbReference type="EMBL" id="GAG01985.1"/>
    </source>
</evidence>
<dbReference type="SUPFAM" id="SSF55831">
    <property type="entry name" value="Thymidylate synthase/dCMP hydroxymethylase"/>
    <property type="match status" value="1"/>
</dbReference>
<sequence>RRVKIVTWQPWLDPQTQDPPCLGEFWLRCSQVPGFDGYFLNGNAVFRSRDAFDAAFMNLWGEVEFMRAVAGQLQVKLGKPVRLGRLCDLSHSYHIYGKRVEDFKTLFLRGVEKKTWEDRTWTREFAQPMFDEARAQVIAKVKEKDDRA</sequence>
<dbReference type="AlphaFoldDB" id="X0U8Y5"/>
<organism evidence="1">
    <name type="scientific">marine sediment metagenome</name>
    <dbReference type="NCBI Taxonomy" id="412755"/>
    <lineage>
        <taxon>unclassified sequences</taxon>
        <taxon>metagenomes</taxon>
        <taxon>ecological metagenomes</taxon>
    </lineage>
</organism>
<name>X0U8Y5_9ZZZZ</name>
<dbReference type="EMBL" id="BARS01025246">
    <property type="protein sequence ID" value="GAG01985.1"/>
    <property type="molecule type" value="Genomic_DNA"/>
</dbReference>